<dbReference type="AlphaFoldDB" id="A0A8H2W8I7"/>
<evidence type="ECO:0000256" key="4">
    <source>
        <dbReference type="PROSITE-ProRule" id="PRU00228"/>
    </source>
</evidence>
<gene>
    <name evidence="6" type="ORF">RDB_LOCUS10360</name>
</gene>
<dbReference type="GO" id="GO:0044753">
    <property type="term" value="C:amphisome"/>
    <property type="evidence" value="ECO:0007669"/>
    <property type="project" value="TreeGrafter"/>
</dbReference>
<evidence type="ECO:0000256" key="2">
    <source>
        <dbReference type="ARBA" id="ARBA00022771"/>
    </source>
</evidence>
<keyword evidence="1" id="KW-0479">Metal-binding</keyword>
<feature type="domain" description="ZZ-type" evidence="5">
    <location>
        <begin position="68"/>
        <end position="125"/>
    </location>
</feature>
<dbReference type="GO" id="GO:0070530">
    <property type="term" value="F:K63-linked polyubiquitin modification-dependent protein binding"/>
    <property type="evidence" value="ECO:0007669"/>
    <property type="project" value="TreeGrafter"/>
</dbReference>
<dbReference type="PROSITE" id="PS50135">
    <property type="entry name" value="ZF_ZZ_2"/>
    <property type="match status" value="1"/>
</dbReference>
<dbReference type="EMBL" id="CAJMWS010000054">
    <property type="protein sequence ID" value="CAE6350151.1"/>
    <property type="molecule type" value="Genomic_DNA"/>
</dbReference>
<evidence type="ECO:0000259" key="5">
    <source>
        <dbReference type="PROSITE" id="PS50135"/>
    </source>
</evidence>
<name>A0A8H2W8I7_9AGAM</name>
<dbReference type="Proteomes" id="UP000663846">
    <property type="component" value="Unassembled WGS sequence"/>
</dbReference>
<dbReference type="GO" id="GO:0007032">
    <property type="term" value="P:endosome organization"/>
    <property type="evidence" value="ECO:0007669"/>
    <property type="project" value="TreeGrafter"/>
</dbReference>
<comment type="caution">
    <text evidence="6">The sequence shown here is derived from an EMBL/GenBank/DDBJ whole genome shotgun (WGS) entry which is preliminary data.</text>
</comment>
<evidence type="ECO:0000313" key="7">
    <source>
        <dbReference type="Proteomes" id="UP000663846"/>
    </source>
</evidence>
<sequence length="237" mass="26438">MAPQLLGMIRIPYPLDKREVNDASRRALDLWDSRDGPALGVQRPRANSVGSNQARTVLGTANKEAAIDHHILCKGCGVSIRGVRYQCATCLSLPTSYNLCFQCEQKSHLIHDPYHVFLKLPRPVDRPIESPYPVIPVVYSEPAGGQYRGPEPRAYLQDLRHSNALCDLCTSPIVGEWFRCIMCGKDYCDECESIGGHDPTHIFVVFKSKVDTQLIGAITDLTLSKPPPIWPHEVYLS</sequence>
<evidence type="ECO:0000256" key="1">
    <source>
        <dbReference type="ARBA" id="ARBA00022723"/>
    </source>
</evidence>
<dbReference type="GO" id="GO:0000423">
    <property type="term" value="P:mitophagy"/>
    <property type="evidence" value="ECO:0007669"/>
    <property type="project" value="TreeGrafter"/>
</dbReference>
<dbReference type="PANTHER" id="PTHR15090">
    <property type="entry name" value="SEQUESTOSOME 1-RELATED"/>
    <property type="match status" value="1"/>
</dbReference>
<dbReference type="PANTHER" id="PTHR15090:SF0">
    <property type="entry name" value="SEQUESTOSOME-1"/>
    <property type="match status" value="1"/>
</dbReference>
<proteinExistence type="predicted"/>
<evidence type="ECO:0000256" key="3">
    <source>
        <dbReference type="ARBA" id="ARBA00022833"/>
    </source>
</evidence>
<keyword evidence="2 4" id="KW-0863">Zinc-finger</keyword>
<dbReference type="GO" id="GO:0005080">
    <property type="term" value="F:protein kinase C binding"/>
    <property type="evidence" value="ECO:0007669"/>
    <property type="project" value="TreeGrafter"/>
</dbReference>
<reference evidence="6" key="1">
    <citation type="submission" date="2021-01" db="EMBL/GenBank/DDBJ databases">
        <authorList>
            <person name="Kaushik A."/>
        </authorList>
    </citation>
    <scope>NUCLEOTIDE SEQUENCE</scope>
    <source>
        <strain evidence="6">AG1-1C</strain>
    </source>
</reference>
<dbReference type="InterPro" id="IPR052260">
    <property type="entry name" value="Autophagy_Rcpt_SigReg"/>
</dbReference>
<dbReference type="Gene3D" id="3.30.60.90">
    <property type="match status" value="2"/>
</dbReference>
<organism evidence="6 7">
    <name type="scientific">Rhizoctonia solani</name>
    <dbReference type="NCBI Taxonomy" id="456999"/>
    <lineage>
        <taxon>Eukaryota</taxon>
        <taxon>Fungi</taxon>
        <taxon>Dikarya</taxon>
        <taxon>Basidiomycota</taxon>
        <taxon>Agaricomycotina</taxon>
        <taxon>Agaricomycetes</taxon>
        <taxon>Cantharellales</taxon>
        <taxon>Ceratobasidiaceae</taxon>
        <taxon>Rhizoctonia</taxon>
    </lineage>
</organism>
<dbReference type="SUPFAM" id="SSF57850">
    <property type="entry name" value="RING/U-box"/>
    <property type="match status" value="2"/>
</dbReference>
<dbReference type="InterPro" id="IPR000433">
    <property type="entry name" value="Znf_ZZ"/>
</dbReference>
<dbReference type="CDD" id="cd02249">
    <property type="entry name" value="ZZ"/>
    <property type="match status" value="1"/>
</dbReference>
<evidence type="ECO:0000313" key="6">
    <source>
        <dbReference type="EMBL" id="CAE6350151.1"/>
    </source>
</evidence>
<dbReference type="GO" id="GO:0008270">
    <property type="term" value="F:zinc ion binding"/>
    <property type="evidence" value="ECO:0007669"/>
    <property type="project" value="UniProtKB-KW"/>
</dbReference>
<dbReference type="SMART" id="SM00291">
    <property type="entry name" value="ZnF_ZZ"/>
    <property type="match status" value="2"/>
</dbReference>
<accession>A0A8H2W8I7</accession>
<protein>
    <recommendedName>
        <fullName evidence="5">ZZ-type domain-containing protein</fullName>
    </recommendedName>
</protein>
<dbReference type="InterPro" id="IPR043145">
    <property type="entry name" value="Znf_ZZ_sf"/>
</dbReference>
<dbReference type="Pfam" id="PF00569">
    <property type="entry name" value="ZZ"/>
    <property type="match status" value="1"/>
</dbReference>
<dbReference type="GO" id="GO:0016235">
    <property type="term" value="C:aggresome"/>
    <property type="evidence" value="ECO:0007669"/>
    <property type="project" value="TreeGrafter"/>
</dbReference>
<keyword evidence="3" id="KW-0862">Zinc</keyword>
<dbReference type="GO" id="GO:0035973">
    <property type="term" value="P:aggrephagy"/>
    <property type="evidence" value="ECO:0007669"/>
    <property type="project" value="TreeGrafter"/>
</dbReference>